<evidence type="ECO:0000313" key="2">
    <source>
        <dbReference type="EMBL" id="MDF0601367.1"/>
    </source>
</evidence>
<gene>
    <name evidence="2" type="ORF">P1J78_11545</name>
</gene>
<feature type="compositionally biased region" description="Basic and acidic residues" evidence="1">
    <location>
        <begin position="26"/>
        <end position="56"/>
    </location>
</feature>
<keyword evidence="3" id="KW-1185">Reference proteome</keyword>
<dbReference type="Proteomes" id="UP001220964">
    <property type="component" value="Unassembled WGS sequence"/>
</dbReference>
<evidence type="ECO:0000256" key="1">
    <source>
        <dbReference type="SAM" id="MobiDB-lite"/>
    </source>
</evidence>
<comment type="caution">
    <text evidence="2">The sequence shown here is derived from an EMBL/GenBank/DDBJ whole genome shotgun (WGS) entry which is preliminary data.</text>
</comment>
<protein>
    <submittedName>
        <fullName evidence="2">Uncharacterized protein</fullName>
    </submittedName>
</protein>
<feature type="compositionally biased region" description="Basic residues" evidence="1">
    <location>
        <begin position="57"/>
        <end position="71"/>
    </location>
</feature>
<evidence type="ECO:0000313" key="3">
    <source>
        <dbReference type="Proteomes" id="UP001220964"/>
    </source>
</evidence>
<accession>A0AAE3NVG0</accession>
<reference evidence="2" key="1">
    <citation type="submission" date="2023-03" db="EMBL/GenBank/DDBJ databases">
        <title>Multiphase analysis and comparison of six strains from genera Psychromarinibacter, Lutimaribacter, and Maritimibacter, including a novel species: Psychromarinibacter sediminicola sp. nov.</title>
        <authorList>
            <person name="Wang Y.-H."/>
            <person name="Ye M.-Q."/>
            <person name="Du Z.-J."/>
        </authorList>
    </citation>
    <scope>NUCLEOTIDE SEQUENCE</scope>
    <source>
        <strain evidence="2">C21-152</strain>
    </source>
</reference>
<feature type="region of interest" description="Disordered" evidence="1">
    <location>
        <begin position="26"/>
        <end position="71"/>
    </location>
</feature>
<dbReference type="AlphaFoldDB" id="A0AAE3NVG0"/>
<name>A0AAE3NVG0_9RHOB</name>
<proteinExistence type="predicted"/>
<dbReference type="RefSeq" id="WP_275567508.1">
    <property type="nucleotide sequence ID" value="NZ_JARGYC010000026.1"/>
</dbReference>
<dbReference type="EMBL" id="JARGYC010000026">
    <property type="protein sequence ID" value="MDF0601367.1"/>
    <property type="molecule type" value="Genomic_DNA"/>
</dbReference>
<sequence length="71" mass="8094">MNANQIVNMVMRLFFRKVLSRGIDAGMDRMSRSRKGAPEDPDAAREQSKAGRDTARRAKKAMRVGRRIGRF</sequence>
<organism evidence="2 3">
    <name type="scientific">Psychromarinibacter sediminicola</name>
    <dbReference type="NCBI Taxonomy" id="3033385"/>
    <lineage>
        <taxon>Bacteria</taxon>
        <taxon>Pseudomonadati</taxon>
        <taxon>Pseudomonadota</taxon>
        <taxon>Alphaproteobacteria</taxon>
        <taxon>Rhodobacterales</taxon>
        <taxon>Paracoccaceae</taxon>
        <taxon>Psychromarinibacter</taxon>
    </lineage>
</organism>